<evidence type="ECO:0000256" key="3">
    <source>
        <dbReference type="ARBA" id="ARBA00023065"/>
    </source>
</evidence>
<dbReference type="InterPro" id="IPR002843">
    <property type="entry name" value="ATPase_V0-cplx_csu/dsu"/>
</dbReference>
<protein>
    <submittedName>
        <fullName evidence="4">V-type sodium ATP synthase subunit G</fullName>
    </submittedName>
</protein>
<dbReference type="Gene3D" id="1.20.1690.10">
    <property type="entry name" value="V-type ATP synthase subunit C domain"/>
    <property type="match status" value="2"/>
</dbReference>
<dbReference type="EMBL" id="LR594035">
    <property type="protein sequence ID" value="VTS41960.1"/>
    <property type="molecule type" value="Genomic_DNA"/>
</dbReference>
<dbReference type="InterPro" id="IPR044911">
    <property type="entry name" value="V-type_ATPase_csu/dsu_dom_3"/>
</dbReference>
<dbReference type="AlphaFoldDB" id="A0A4U9ZLY2"/>
<evidence type="ECO:0000256" key="1">
    <source>
        <dbReference type="ARBA" id="ARBA00006709"/>
    </source>
</evidence>
<evidence type="ECO:0000256" key="2">
    <source>
        <dbReference type="ARBA" id="ARBA00022448"/>
    </source>
</evidence>
<proteinExistence type="inferred from homology"/>
<dbReference type="RefSeq" id="WP_138069053.1">
    <property type="nucleotide sequence ID" value="NZ_LR594035.1"/>
</dbReference>
<gene>
    <name evidence="4" type="primary">ntpC</name>
    <name evidence="4" type="ORF">NCTC5385_02175</name>
</gene>
<dbReference type="InterPro" id="IPR035067">
    <property type="entry name" value="V-type_ATPase_csu/dsu"/>
</dbReference>
<dbReference type="Gene3D" id="1.10.132.50">
    <property type="entry name" value="ATP synthase (C/AC39) subunit, domain 3"/>
    <property type="match status" value="1"/>
</dbReference>
<reference evidence="4 5" key="1">
    <citation type="submission" date="2019-05" db="EMBL/GenBank/DDBJ databases">
        <authorList>
            <consortium name="Pathogen Informatics"/>
        </authorList>
    </citation>
    <scope>NUCLEOTIDE SEQUENCE [LARGE SCALE GENOMIC DNA]</scope>
    <source>
        <strain evidence="4 5">NCTC5385</strain>
    </source>
</reference>
<evidence type="ECO:0000313" key="4">
    <source>
        <dbReference type="EMBL" id="VTS41960.1"/>
    </source>
</evidence>
<keyword evidence="2" id="KW-0813">Transport</keyword>
<dbReference type="PANTHER" id="PTHR38682:SF1">
    <property type="entry name" value="V-TYPE ATP SYNTHASE SUBUNIT C"/>
    <property type="match status" value="1"/>
</dbReference>
<dbReference type="STRING" id="873448.STRPO_1560"/>
<comment type="similarity">
    <text evidence="1">Belongs to the V-ATPase V0D/AC39 subunit family.</text>
</comment>
<dbReference type="PANTHER" id="PTHR38682">
    <property type="entry name" value="V-TYPE ATP SYNTHASE SUBUNIT C"/>
    <property type="match status" value="1"/>
</dbReference>
<sequence length="336" mass="39280">MDHEQFSQLNTSISVKEKDLISQQEFMMLINARNKEELSLFLQKTPYPVSVTDLDNLDTVEKVLMQELGKTFKWVWAECPIPEIVDLFILPYLYHNVKVLLKAKASQKNLDHLLIPFGGTSLPALQHLVRTLKSDYFPDYFEEEIQSIWEEYMDYGDSRVIEIGADLAYFKHLRRIAEQLDDPLFDKAVDILTDSYNVLTLMRAKNVNKSDSFIKQLLTEQSHLSYQELTAGPIYQILRTWYSQLLPENYSSVLVSYEKKIANGELNIRELEELVDLLIFYLFDDSKLTCQGPYPVARFLLAKLFEIKNLRLILSAKVNQLPIDLVKERLRPFYDY</sequence>
<accession>A0A4U9ZLY2</accession>
<organism evidence="4 5">
    <name type="scientific">Streptococcus pseudoporcinus</name>
    <dbReference type="NCBI Taxonomy" id="361101"/>
    <lineage>
        <taxon>Bacteria</taxon>
        <taxon>Bacillati</taxon>
        <taxon>Bacillota</taxon>
        <taxon>Bacilli</taxon>
        <taxon>Lactobacillales</taxon>
        <taxon>Streptococcaceae</taxon>
        <taxon>Streptococcus</taxon>
    </lineage>
</organism>
<dbReference type="Pfam" id="PF01992">
    <property type="entry name" value="vATP-synt_AC39"/>
    <property type="match status" value="1"/>
</dbReference>
<keyword evidence="3" id="KW-0406">Ion transport</keyword>
<name>A0A4U9ZLY2_9STRE</name>
<dbReference type="Proteomes" id="UP000304914">
    <property type="component" value="Chromosome"/>
</dbReference>
<dbReference type="InterPro" id="IPR036079">
    <property type="entry name" value="ATPase_csu/dsu_sf"/>
</dbReference>
<evidence type="ECO:0000313" key="5">
    <source>
        <dbReference type="Proteomes" id="UP000304914"/>
    </source>
</evidence>
<dbReference type="GO" id="GO:0046961">
    <property type="term" value="F:proton-transporting ATPase activity, rotational mechanism"/>
    <property type="evidence" value="ECO:0007669"/>
    <property type="project" value="InterPro"/>
</dbReference>
<dbReference type="InterPro" id="IPR050873">
    <property type="entry name" value="V-ATPase_V0D/AC39_subunit"/>
</dbReference>
<dbReference type="SUPFAM" id="SSF103486">
    <property type="entry name" value="V-type ATP synthase subunit C"/>
    <property type="match status" value="1"/>
</dbReference>